<gene>
    <name evidence="3" type="ORF">FUAX_07830</name>
</gene>
<dbReference type="PANTHER" id="PTHR46825:SF9">
    <property type="entry name" value="BETA-LACTAMASE-RELATED DOMAIN-CONTAINING PROTEIN"/>
    <property type="match status" value="1"/>
</dbReference>
<dbReference type="KEGG" id="fax:FUAX_07830"/>
<sequence>MKHTTLLFLCLVFQSFLPVSGQAQITKGAFDTKTIDTIVMRRAEADSLSGIVLIGSPEGVLYRRSVGMSNRTWNIDTAPNHRFDISSLNKSFIAALVLMAVEEGRLLLYEPVVLPGKRAVPGLSFPAGVTLHQTLTHTAGMPDYGNLGKEWKRDNFRKLKRLRLDPQAYSAFVMEAPRLFKPGKNFHYSNFGYHLTAMLLERAYGMDFGDLLNKKILGPLELRSTFSPVDNETIYPKVAQGYNFDKKTRTWRTNQFIDFSLGRRIFSTADDLYKWTMALENGKLLTAESKKRMFSNHLSGITDKISYGYGWAVFRQGDTYGMGNLSLPKDYVIHGGSTEGYRSLVVSVAGGELVFVLLANSGDRTKIMDTAKEILHSIYNITP</sequence>
<proteinExistence type="predicted"/>
<feature type="domain" description="Beta-lactamase-related" evidence="2">
    <location>
        <begin position="51"/>
        <end position="368"/>
    </location>
</feature>
<protein>
    <recommendedName>
        <fullName evidence="2">Beta-lactamase-related domain-containing protein</fullName>
    </recommendedName>
</protein>
<dbReference type="Gene3D" id="3.40.710.10">
    <property type="entry name" value="DD-peptidase/beta-lactamase superfamily"/>
    <property type="match status" value="1"/>
</dbReference>
<evidence type="ECO:0000259" key="2">
    <source>
        <dbReference type="Pfam" id="PF00144"/>
    </source>
</evidence>
<dbReference type="AlphaFoldDB" id="A0AAU9D6A1"/>
<evidence type="ECO:0000313" key="3">
    <source>
        <dbReference type="EMBL" id="BDD08351.1"/>
    </source>
</evidence>
<reference evidence="3 4" key="1">
    <citation type="submission" date="2021-12" db="EMBL/GenBank/DDBJ databases">
        <title>Genome sequencing of bacteria with rrn-lacking chromosome and rrn-plasmid.</title>
        <authorList>
            <person name="Anda M."/>
            <person name="Iwasaki W."/>
        </authorList>
    </citation>
    <scope>NUCLEOTIDE SEQUENCE [LARGE SCALE GENOMIC DNA]</scope>
    <source>
        <strain evidence="3 4">DSM 100852</strain>
    </source>
</reference>
<keyword evidence="1" id="KW-0732">Signal</keyword>
<dbReference type="EMBL" id="AP025314">
    <property type="protein sequence ID" value="BDD08351.1"/>
    <property type="molecule type" value="Genomic_DNA"/>
</dbReference>
<accession>A0AAU9D6A1</accession>
<feature type="chain" id="PRO_5043347499" description="Beta-lactamase-related domain-containing protein" evidence="1">
    <location>
        <begin position="24"/>
        <end position="383"/>
    </location>
</feature>
<organism evidence="3 4">
    <name type="scientific">Fulvitalea axinellae</name>
    <dbReference type="NCBI Taxonomy" id="1182444"/>
    <lineage>
        <taxon>Bacteria</taxon>
        <taxon>Pseudomonadati</taxon>
        <taxon>Bacteroidota</taxon>
        <taxon>Cytophagia</taxon>
        <taxon>Cytophagales</taxon>
        <taxon>Persicobacteraceae</taxon>
        <taxon>Fulvitalea</taxon>
    </lineage>
</organism>
<name>A0AAU9D6A1_9BACT</name>
<dbReference type="Proteomes" id="UP001348817">
    <property type="component" value="Chromosome"/>
</dbReference>
<feature type="signal peptide" evidence="1">
    <location>
        <begin position="1"/>
        <end position="23"/>
    </location>
</feature>
<evidence type="ECO:0000313" key="4">
    <source>
        <dbReference type="Proteomes" id="UP001348817"/>
    </source>
</evidence>
<dbReference type="InterPro" id="IPR012338">
    <property type="entry name" value="Beta-lactam/transpept-like"/>
</dbReference>
<dbReference type="PANTHER" id="PTHR46825">
    <property type="entry name" value="D-ALANYL-D-ALANINE-CARBOXYPEPTIDASE/ENDOPEPTIDASE AMPH"/>
    <property type="match status" value="1"/>
</dbReference>
<evidence type="ECO:0000256" key="1">
    <source>
        <dbReference type="SAM" id="SignalP"/>
    </source>
</evidence>
<dbReference type="RefSeq" id="WP_338393617.1">
    <property type="nucleotide sequence ID" value="NZ_AP025314.1"/>
</dbReference>
<dbReference type="InterPro" id="IPR050491">
    <property type="entry name" value="AmpC-like"/>
</dbReference>
<dbReference type="Pfam" id="PF00144">
    <property type="entry name" value="Beta-lactamase"/>
    <property type="match status" value="1"/>
</dbReference>
<keyword evidence="4" id="KW-1185">Reference proteome</keyword>
<dbReference type="SUPFAM" id="SSF56601">
    <property type="entry name" value="beta-lactamase/transpeptidase-like"/>
    <property type="match status" value="1"/>
</dbReference>
<dbReference type="InterPro" id="IPR001466">
    <property type="entry name" value="Beta-lactam-related"/>
</dbReference>